<dbReference type="InterPro" id="IPR050764">
    <property type="entry name" value="CbbQ/NirQ/NorQ/GpvN"/>
</dbReference>
<gene>
    <name evidence="2" type="ORF">E6H04_07870</name>
</gene>
<dbReference type="InterPro" id="IPR003593">
    <property type="entry name" value="AAA+_ATPase"/>
</dbReference>
<dbReference type="SUPFAM" id="SSF52540">
    <property type="entry name" value="P-loop containing nucleoside triphosphate hydrolases"/>
    <property type="match status" value="1"/>
</dbReference>
<proteinExistence type="predicted"/>
<accession>A0A537JBI5</accession>
<dbReference type="PANTHER" id="PTHR42759:SF1">
    <property type="entry name" value="MAGNESIUM-CHELATASE SUBUNIT CHLD"/>
    <property type="match status" value="1"/>
</dbReference>
<protein>
    <submittedName>
        <fullName evidence="2">MoxR family ATPase</fullName>
    </submittedName>
</protein>
<dbReference type="EMBL" id="VBAO01000194">
    <property type="protein sequence ID" value="TMI80865.1"/>
    <property type="molecule type" value="Genomic_DNA"/>
</dbReference>
<sequence>MGPAPQHAFGGIPQIIETLQRQGYIADRDVAMSIYLSVVLRKPLLIEGAAGVGKTEVAKVMASALDTDLIRLQCYEGLDVHTALYEWNYQRQMLRIKLEETSGRPAEEKEHLIFSEPFMLKRPLLQAITAERASVLLIDEVDRADEEFEAFLLEVLSDFQVSIPELGTIRARHIPYVVLTSNRTRDLGDALRRRCLYLWIDYPTFEKELTIIHRKVPGINERLAQQIGAFMQLVRRVDLDKVPGIAETLDWSAALLALHRDHLDPVAVEETLGCLCKDQEDLTRVRTQYLRPILGTIDAMGQSGDGWNSERIASLAAQLPKGR</sequence>
<dbReference type="PANTHER" id="PTHR42759">
    <property type="entry name" value="MOXR FAMILY PROTEIN"/>
    <property type="match status" value="1"/>
</dbReference>
<dbReference type="Gene3D" id="3.40.50.300">
    <property type="entry name" value="P-loop containing nucleotide triphosphate hydrolases"/>
    <property type="match status" value="1"/>
</dbReference>
<dbReference type="Proteomes" id="UP000320048">
    <property type="component" value="Unassembled WGS sequence"/>
</dbReference>
<evidence type="ECO:0000259" key="1">
    <source>
        <dbReference type="SMART" id="SM00382"/>
    </source>
</evidence>
<dbReference type="InterPro" id="IPR011704">
    <property type="entry name" value="ATPase_dyneun-rel_AAA"/>
</dbReference>
<dbReference type="CDD" id="cd00009">
    <property type="entry name" value="AAA"/>
    <property type="match status" value="1"/>
</dbReference>
<dbReference type="SMART" id="SM00382">
    <property type="entry name" value="AAA"/>
    <property type="match status" value="1"/>
</dbReference>
<name>A0A537JBI5_9BACT</name>
<dbReference type="Pfam" id="PF07728">
    <property type="entry name" value="AAA_5"/>
    <property type="match status" value="1"/>
</dbReference>
<comment type="caution">
    <text evidence="2">The sequence shown here is derived from an EMBL/GenBank/DDBJ whole genome shotgun (WGS) entry which is preliminary data.</text>
</comment>
<feature type="domain" description="AAA+ ATPase" evidence="1">
    <location>
        <begin position="40"/>
        <end position="201"/>
    </location>
</feature>
<dbReference type="GO" id="GO:0016887">
    <property type="term" value="F:ATP hydrolysis activity"/>
    <property type="evidence" value="ECO:0007669"/>
    <property type="project" value="InterPro"/>
</dbReference>
<dbReference type="GO" id="GO:0005524">
    <property type="term" value="F:ATP binding"/>
    <property type="evidence" value="ECO:0007669"/>
    <property type="project" value="InterPro"/>
</dbReference>
<dbReference type="InterPro" id="IPR027417">
    <property type="entry name" value="P-loop_NTPase"/>
</dbReference>
<evidence type="ECO:0000313" key="2">
    <source>
        <dbReference type="EMBL" id="TMI80865.1"/>
    </source>
</evidence>
<reference evidence="2 3" key="1">
    <citation type="journal article" date="2019" name="Nat. Microbiol.">
        <title>Mediterranean grassland soil C-N compound turnover is dependent on rainfall and depth, and is mediated by genomically divergent microorganisms.</title>
        <authorList>
            <person name="Diamond S."/>
            <person name="Andeer P.F."/>
            <person name="Li Z."/>
            <person name="Crits-Christoph A."/>
            <person name="Burstein D."/>
            <person name="Anantharaman K."/>
            <person name="Lane K.R."/>
            <person name="Thomas B.C."/>
            <person name="Pan C."/>
            <person name="Northen T.R."/>
            <person name="Banfield J.F."/>
        </authorList>
    </citation>
    <scope>NUCLEOTIDE SEQUENCE [LARGE SCALE GENOMIC DNA]</scope>
    <source>
        <strain evidence="2">NP_7</strain>
    </source>
</reference>
<dbReference type="AlphaFoldDB" id="A0A537JBI5"/>
<evidence type="ECO:0000313" key="3">
    <source>
        <dbReference type="Proteomes" id="UP000320048"/>
    </source>
</evidence>
<organism evidence="2 3">
    <name type="scientific">Candidatus Segetimicrobium genomatis</name>
    <dbReference type="NCBI Taxonomy" id="2569760"/>
    <lineage>
        <taxon>Bacteria</taxon>
        <taxon>Bacillati</taxon>
        <taxon>Candidatus Sysuimicrobiota</taxon>
        <taxon>Candidatus Sysuimicrobiia</taxon>
        <taxon>Candidatus Sysuimicrobiales</taxon>
        <taxon>Candidatus Segetimicrobiaceae</taxon>
        <taxon>Candidatus Segetimicrobium</taxon>
    </lineage>
</organism>